<dbReference type="HOGENOM" id="CLU_970677_0_0_1"/>
<proteinExistence type="predicted"/>
<dbReference type="Bgee" id="FBgn0190384">
    <property type="expression patterns" value="Expressed in male reproductive system and 3 other cell types or tissues"/>
</dbReference>
<feature type="compositionally biased region" description="Polar residues" evidence="1">
    <location>
        <begin position="105"/>
        <end position="114"/>
    </location>
</feature>
<dbReference type="OrthoDB" id="8012038at2759"/>
<feature type="compositionally biased region" description="Low complexity" evidence="1">
    <location>
        <begin position="69"/>
        <end position="87"/>
    </location>
</feature>
<dbReference type="EMBL" id="CM000364">
    <property type="protein sequence ID" value="EDX13131.1"/>
    <property type="molecule type" value="Genomic_DNA"/>
</dbReference>
<reference evidence="2 3" key="1">
    <citation type="journal article" date="2007" name="Nature">
        <title>Evolution of genes and genomes on the Drosophila phylogeny.</title>
        <authorList>
            <consortium name="Drosophila 12 Genomes Consortium"/>
            <person name="Clark A.G."/>
            <person name="Eisen M.B."/>
            <person name="Smith D.R."/>
            <person name="Bergman C.M."/>
            <person name="Oliver B."/>
            <person name="Markow T.A."/>
            <person name="Kaufman T.C."/>
            <person name="Kellis M."/>
            <person name="Gelbart W."/>
            <person name="Iyer V.N."/>
            <person name="Pollard D.A."/>
            <person name="Sackton T.B."/>
            <person name="Larracuente A.M."/>
            <person name="Singh N.D."/>
            <person name="Abad J.P."/>
            <person name="Abt D.N."/>
            <person name="Adryan B."/>
            <person name="Aguade M."/>
            <person name="Akashi H."/>
            <person name="Anderson W.W."/>
            <person name="Aquadro C.F."/>
            <person name="Ardell D.H."/>
            <person name="Arguello R."/>
            <person name="Artieri C.G."/>
            <person name="Barbash D.A."/>
            <person name="Barker D."/>
            <person name="Barsanti P."/>
            <person name="Batterham P."/>
            <person name="Batzoglou S."/>
            <person name="Begun D."/>
            <person name="Bhutkar A."/>
            <person name="Blanco E."/>
            <person name="Bosak S.A."/>
            <person name="Bradley R.K."/>
            <person name="Brand A.D."/>
            <person name="Brent M.R."/>
            <person name="Brooks A.N."/>
            <person name="Brown R.H."/>
            <person name="Butlin R.K."/>
            <person name="Caggese C."/>
            <person name="Calvi B.R."/>
            <person name="Bernardo de Carvalho A."/>
            <person name="Caspi A."/>
            <person name="Castrezana S."/>
            <person name="Celniker S.E."/>
            <person name="Chang J.L."/>
            <person name="Chapple C."/>
            <person name="Chatterji S."/>
            <person name="Chinwalla A."/>
            <person name="Civetta A."/>
            <person name="Clifton S.W."/>
            <person name="Comeron J.M."/>
            <person name="Costello J.C."/>
            <person name="Coyne J.A."/>
            <person name="Daub J."/>
            <person name="David R.G."/>
            <person name="Delcher A.L."/>
            <person name="Delehaunty K."/>
            <person name="Do C.B."/>
            <person name="Ebling H."/>
            <person name="Edwards K."/>
            <person name="Eickbush T."/>
            <person name="Evans J.D."/>
            <person name="Filipski A."/>
            <person name="Findeiss S."/>
            <person name="Freyhult E."/>
            <person name="Fulton L."/>
            <person name="Fulton R."/>
            <person name="Garcia A.C."/>
            <person name="Gardiner A."/>
            <person name="Garfield D.A."/>
            <person name="Garvin B.E."/>
            <person name="Gibson G."/>
            <person name="Gilbert D."/>
            <person name="Gnerre S."/>
            <person name="Godfrey J."/>
            <person name="Good R."/>
            <person name="Gotea V."/>
            <person name="Gravely B."/>
            <person name="Greenberg A.J."/>
            <person name="Griffiths-Jones S."/>
            <person name="Gross S."/>
            <person name="Guigo R."/>
            <person name="Gustafson E.A."/>
            <person name="Haerty W."/>
            <person name="Hahn M.W."/>
            <person name="Halligan D.L."/>
            <person name="Halpern A.L."/>
            <person name="Halter G.M."/>
            <person name="Han M.V."/>
            <person name="Heger A."/>
            <person name="Hillier L."/>
            <person name="Hinrichs A.S."/>
            <person name="Holmes I."/>
            <person name="Hoskins R.A."/>
            <person name="Hubisz M.J."/>
            <person name="Hultmark D."/>
            <person name="Huntley M.A."/>
            <person name="Jaffe D.B."/>
            <person name="Jagadeeshan S."/>
            <person name="Jeck W.R."/>
            <person name="Johnson J."/>
            <person name="Jones C.D."/>
            <person name="Jordan W.C."/>
            <person name="Karpen G.H."/>
            <person name="Kataoka E."/>
            <person name="Keightley P.D."/>
            <person name="Kheradpour P."/>
            <person name="Kirkness E.F."/>
            <person name="Koerich L.B."/>
            <person name="Kristiansen K."/>
            <person name="Kudrna D."/>
            <person name="Kulathinal R.J."/>
            <person name="Kumar S."/>
            <person name="Kwok R."/>
            <person name="Lander E."/>
            <person name="Langley C.H."/>
            <person name="Lapoint R."/>
            <person name="Lazzaro B.P."/>
            <person name="Lee S.J."/>
            <person name="Levesque L."/>
            <person name="Li R."/>
            <person name="Lin C.F."/>
            <person name="Lin M.F."/>
            <person name="Lindblad-Toh K."/>
            <person name="Llopart A."/>
            <person name="Long M."/>
            <person name="Low L."/>
            <person name="Lozovsky E."/>
            <person name="Lu J."/>
            <person name="Luo M."/>
            <person name="Machado C.A."/>
            <person name="Makalowski W."/>
            <person name="Marzo M."/>
            <person name="Matsuda M."/>
            <person name="Matzkin L."/>
            <person name="McAllister B."/>
            <person name="McBride C.S."/>
            <person name="McKernan B."/>
            <person name="McKernan K."/>
            <person name="Mendez-Lago M."/>
            <person name="Minx P."/>
            <person name="Mollenhauer M.U."/>
            <person name="Montooth K."/>
            <person name="Mount S.M."/>
            <person name="Mu X."/>
            <person name="Myers E."/>
            <person name="Negre B."/>
            <person name="Newfeld S."/>
            <person name="Nielsen R."/>
            <person name="Noor M.A."/>
            <person name="O'Grady P."/>
            <person name="Pachter L."/>
            <person name="Papaceit M."/>
            <person name="Parisi M.J."/>
            <person name="Parisi M."/>
            <person name="Parts L."/>
            <person name="Pedersen J.S."/>
            <person name="Pesole G."/>
            <person name="Phillippy A.M."/>
            <person name="Ponting C.P."/>
            <person name="Pop M."/>
            <person name="Porcelli D."/>
            <person name="Powell J.R."/>
            <person name="Prohaska S."/>
            <person name="Pruitt K."/>
            <person name="Puig M."/>
            <person name="Quesneville H."/>
            <person name="Ram K.R."/>
            <person name="Rand D."/>
            <person name="Rasmussen M.D."/>
            <person name="Reed L.K."/>
            <person name="Reenan R."/>
            <person name="Reily A."/>
            <person name="Remington K.A."/>
            <person name="Rieger T.T."/>
            <person name="Ritchie M.G."/>
            <person name="Robin C."/>
            <person name="Rogers Y.H."/>
            <person name="Rohde C."/>
            <person name="Rozas J."/>
            <person name="Rubenfield M.J."/>
            <person name="Ruiz A."/>
            <person name="Russo S."/>
            <person name="Salzberg S.L."/>
            <person name="Sanchez-Gracia A."/>
            <person name="Saranga D.J."/>
            <person name="Sato H."/>
            <person name="Schaeffer S.W."/>
            <person name="Schatz M.C."/>
            <person name="Schlenke T."/>
            <person name="Schwartz R."/>
            <person name="Segarra C."/>
            <person name="Singh R.S."/>
            <person name="Sirot L."/>
            <person name="Sirota M."/>
            <person name="Sisneros N.B."/>
            <person name="Smith C.D."/>
            <person name="Smith T.F."/>
            <person name="Spieth J."/>
            <person name="Stage D.E."/>
            <person name="Stark A."/>
            <person name="Stephan W."/>
            <person name="Strausberg R.L."/>
            <person name="Strempel S."/>
            <person name="Sturgill D."/>
            <person name="Sutton G."/>
            <person name="Sutton G.G."/>
            <person name="Tao W."/>
            <person name="Teichmann S."/>
            <person name="Tobari Y.N."/>
            <person name="Tomimura Y."/>
            <person name="Tsolas J.M."/>
            <person name="Valente V.L."/>
            <person name="Venter E."/>
            <person name="Venter J.C."/>
            <person name="Vicario S."/>
            <person name="Vieira F.G."/>
            <person name="Vilella A.J."/>
            <person name="Villasante A."/>
            <person name="Walenz B."/>
            <person name="Wang J."/>
            <person name="Wasserman M."/>
            <person name="Watts T."/>
            <person name="Wilson D."/>
            <person name="Wilson R.K."/>
            <person name="Wing R.A."/>
            <person name="Wolfner M.F."/>
            <person name="Wong A."/>
            <person name="Wong G.K."/>
            <person name="Wu C.I."/>
            <person name="Wu G."/>
            <person name="Yamamoto D."/>
            <person name="Yang H.P."/>
            <person name="Yang S.P."/>
            <person name="Yorke J.A."/>
            <person name="Yoshida K."/>
            <person name="Zdobnov E."/>
            <person name="Zhang P."/>
            <person name="Zhang Y."/>
            <person name="Zimin A.V."/>
            <person name="Baldwin J."/>
            <person name="Abdouelleil A."/>
            <person name="Abdulkadir J."/>
            <person name="Abebe A."/>
            <person name="Abera B."/>
            <person name="Abreu J."/>
            <person name="Acer S.C."/>
            <person name="Aftuck L."/>
            <person name="Alexander A."/>
            <person name="An P."/>
            <person name="Anderson E."/>
            <person name="Anderson S."/>
            <person name="Arachi H."/>
            <person name="Azer M."/>
            <person name="Bachantsang P."/>
            <person name="Barry A."/>
            <person name="Bayul T."/>
            <person name="Berlin A."/>
            <person name="Bessette D."/>
            <person name="Bloom T."/>
            <person name="Blye J."/>
            <person name="Boguslavskiy L."/>
            <person name="Bonnet C."/>
            <person name="Boukhgalter B."/>
            <person name="Bourzgui I."/>
            <person name="Brown A."/>
            <person name="Cahill P."/>
            <person name="Channer S."/>
            <person name="Cheshatsang Y."/>
            <person name="Chuda L."/>
            <person name="Citroen M."/>
            <person name="Collymore A."/>
            <person name="Cooke P."/>
            <person name="Costello M."/>
            <person name="D'Aco K."/>
            <person name="Daza R."/>
            <person name="De Haan G."/>
            <person name="DeGray S."/>
            <person name="DeMaso C."/>
            <person name="Dhargay N."/>
            <person name="Dooley K."/>
            <person name="Dooley E."/>
            <person name="Doricent M."/>
            <person name="Dorje P."/>
            <person name="Dorjee K."/>
            <person name="Dupes A."/>
            <person name="Elong R."/>
            <person name="Falk J."/>
            <person name="Farina A."/>
            <person name="Faro S."/>
            <person name="Ferguson D."/>
            <person name="Fisher S."/>
            <person name="Foley C.D."/>
            <person name="Franke A."/>
            <person name="Friedrich D."/>
            <person name="Gadbois L."/>
            <person name="Gearin G."/>
            <person name="Gearin C.R."/>
            <person name="Giannoukos G."/>
            <person name="Goode T."/>
            <person name="Graham J."/>
            <person name="Grandbois E."/>
            <person name="Grewal S."/>
            <person name="Gyaltsen K."/>
            <person name="Hafez N."/>
            <person name="Hagos B."/>
            <person name="Hall J."/>
            <person name="Henson C."/>
            <person name="Hollinger A."/>
            <person name="Honan T."/>
            <person name="Huard M.D."/>
            <person name="Hughes L."/>
            <person name="Hurhula B."/>
            <person name="Husby M.E."/>
            <person name="Kamat A."/>
            <person name="Kanga B."/>
            <person name="Kashin S."/>
            <person name="Khazanovich D."/>
            <person name="Kisner P."/>
            <person name="Lance K."/>
            <person name="Lara M."/>
            <person name="Lee W."/>
            <person name="Lennon N."/>
            <person name="Letendre F."/>
            <person name="LeVine R."/>
            <person name="Lipovsky A."/>
            <person name="Liu X."/>
            <person name="Liu J."/>
            <person name="Liu S."/>
            <person name="Lokyitsang T."/>
            <person name="Lokyitsang Y."/>
            <person name="Lubonja R."/>
            <person name="Lui A."/>
            <person name="MacDonald P."/>
            <person name="Magnisalis V."/>
            <person name="Maru K."/>
            <person name="Matthews C."/>
            <person name="McCusker W."/>
            <person name="McDonough S."/>
            <person name="Mehta T."/>
            <person name="Meldrim J."/>
            <person name="Meneus L."/>
            <person name="Mihai O."/>
            <person name="Mihalev A."/>
            <person name="Mihova T."/>
            <person name="Mittelman R."/>
            <person name="Mlenga V."/>
            <person name="Montmayeur A."/>
            <person name="Mulrain L."/>
            <person name="Navidi A."/>
            <person name="Naylor J."/>
            <person name="Negash T."/>
            <person name="Nguyen T."/>
            <person name="Nguyen N."/>
            <person name="Nicol R."/>
            <person name="Norbu C."/>
            <person name="Norbu N."/>
            <person name="Novod N."/>
            <person name="O'Neill B."/>
            <person name="Osman S."/>
            <person name="Markiewicz E."/>
            <person name="Oyono O.L."/>
            <person name="Patti C."/>
            <person name="Phunkhang P."/>
            <person name="Pierre F."/>
            <person name="Priest M."/>
            <person name="Raghuraman S."/>
            <person name="Rege F."/>
            <person name="Reyes R."/>
            <person name="Rise C."/>
            <person name="Rogov P."/>
            <person name="Ross K."/>
            <person name="Ryan E."/>
            <person name="Settipalli S."/>
            <person name="Shea T."/>
            <person name="Sherpa N."/>
            <person name="Shi L."/>
            <person name="Shih D."/>
            <person name="Sparrow T."/>
            <person name="Spaulding J."/>
            <person name="Stalker J."/>
            <person name="Stange-Thomann N."/>
            <person name="Stavropoulos S."/>
            <person name="Stone C."/>
            <person name="Strader C."/>
            <person name="Tesfaye S."/>
            <person name="Thomson T."/>
            <person name="Thoulutsang Y."/>
            <person name="Thoulutsang D."/>
            <person name="Topham K."/>
            <person name="Topping I."/>
            <person name="Tsamla T."/>
            <person name="Vassiliev H."/>
            <person name="Vo A."/>
            <person name="Wangchuk T."/>
            <person name="Wangdi T."/>
            <person name="Weiand M."/>
            <person name="Wilkinson J."/>
            <person name="Wilson A."/>
            <person name="Yadav S."/>
            <person name="Young G."/>
            <person name="Yu Q."/>
            <person name="Zembek L."/>
            <person name="Zhong D."/>
            <person name="Zimmer A."/>
            <person name="Zwirko Z."/>
            <person name="Jaffe D.B."/>
            <person name="Alvarez P."/>
            <person name="Brockman W."/>
            <person name="Butler J."/>
            <person name="Chin C."/>
            <person name="Gnerre S."/>
            <person name="Grabherr M."/>
            <person name="Kleber M."/>
            <person name="Mauceli E."/>
            <person name="MacCallum I."/>
        </authorList>
    </citation>
    <scope>NUCLEOTIDE SEQUENCE [LARGE SCALE GENOMIC DNA]</scope>
    <source>
        <strain evidence="3">white501</strain>
    </source>
</reference>
<evidence type="ECO:0000313" key="2">
    <source>
        <dbReference type="EMBL" id="EDX13131.1"/>
    </source>
</evidence>
<dbReference type="Proteomes" id="UP000000304">
    <property type="component" value="Chromosome 3R"/>
</dbReference>
<evidence type="ECO:0000256" key="1">
    <source>
        <dbReference type="SAM" id="MobiDB-lite"/>
    </source>
</evidence>
<dbReference type="STRING" id="7240.B4R1X9"/>
<protein>
    <submittedName>
        <fullName evidence="2">GD18872</fullName>
    </submittedName>
</protein>
<dbReference type="KEGG" id="dsi:Dsimw501_GD18872"/>
<dbReference type="AlphaFoldDB" id="B4R1X9"/>
<feature type="compositionally biased region" description="Basic and acidic residues" evidence="1">
    <location>
        <begin position="88"/>
        <end position="103"/>
    </location>
</feature>
<organism evidence="2 3">
    <name type="scientific">Drosophila simulans</name>
    <name type="common">Fruit fly</name>
    <dbReference type="NCBI Taxonomy" id="7240"/>
    <lineage>
        <taxon>Eukaryota</taxon>
        <taxon>Metazoa</taxon>
        <taxon>Ecdysozoa</taxon>
        <taxon>Arthropoda</taxon>
        <taxon>Hexapoda</taxon>
        <taxon>Insecta</taxon>
        <taxon>Pterygota</taxon>
        <taxon>Neoptera</taxon>
        <taxon>Endopterygota</taxon>
        <taxon>Diptera</taxon>
        <taxon>Brachycera</taxon>
        <taxon>Muscomorpha</taxon>
        <taxon>Ephydroidea</taxon>
        <taxon>Drosophilidae</taxon>
        <taxon>Drosophila</taxon>
        <taxon>Sophophora</taxon>
    </lineage>
</organism>
<name>B4R1X9_DROSI</name>
<evidence type="ECO:0000313" key="3">
    <source>
        <dbReference type="Proteomes" id="UP000000304"/>
    </source>
</evidence>
<gene>
    <name evidence="2" type="primary">Dsim\GD18872</name>
    <name evidence="2" type="ORF">Dsim_GD18872</name>
</gene>
<sequence length="291" mass="32646">METDKEKRSDELMNRIRNELTAILSQEAADDSDKEASQELLLSPNPLPIFGPIRKTRTAKSRKSKKNNSKTSSSSAGSTKSSSSGTRSSEDRLTGGGAEEKASDPVSTSSSFSIRSGYDAPPMDASARADFLESHAAKSIDDDVRKMQLELKQSYELFQGIGEKLESVSFTGLKDRIRDLHLNESNNELGKATTAELQMMFDQRFLQNRLDKLSTDATQGFRRHPGEFGDIPELSTFFQACTQLERGLDELRQQRRRNSELEKRLCWATEIAYDRMDEIRNAVGSDPEKNF</sequence>
<accession>B4R1X9</accession>
<keyword evidence="3" id="KW-1185">Reference proteome</keyword>
<dbReference type="OMA" id="MCWATEI"/>
<feature type="compositionally biased region" description="Basic residues" evidence="1">
    <location>
        <begin position="54"/>
        <end position="68"/>
    </location>
</feature>
<dbReference type="PhylomeDB" id="B4R1X9"/>
<feature type="region of interest" description="Disordered" evidence="1">
    <location>
        <begin position="24"/>
        <end position="119"/>
    </location>
</feature>